<dbReference type="Proteomes" id="UP000004095">
    <property type="component" value="Unassembled WGS sequence"/>
</dbReference>
<reference evidence="1 2" key="1">
    <citation type="submission" date="2007-01" db="EMBL/GenBank/DDBJ databases">
        <authorList>
            <person name="Haygood M."/>
            <person name="Podell S."/>
            <person name="Anderson C."/>
            <person name="Hopkinson B."/>
            <person name="Roe K."/>
            <person name="Barbeau K."/>
            <person name="Gaasterland T."/>
            <person name="Ferriera S."/>
            <person name="Johnson J."/>
            <person name="Kravitz S."/>
            <person name="Beeson K."/>
            <person name="Sutton G."/>
            <person name="Rogers Y.-H."/>
            <person name="Friedman R."/>
            <person name="Frazier M."/>
            <person name="Venter J.C."/>
        </authorList>
    </citation>
    <scope>NUCLEOTIDE SEQUENCE [LARGE SCALE GENOMIC DNA]</scope>
    <source>
        <strain evidence="1 2">ATCC 23134</strain>
    </source>
</reference>
<protein>
    <submittedName>
        <fullName evidence="1">Uncharacterized protein</fullName>
    </submittedName>
</protein>
<name>A1ZKB8_MICM2</name>
<keyword evidence="2" id="KW-1185">Reference proteome</keyword>
<organism evidence="1 2">
    <name type="scientific">Microscilla marina ATCC 23134</name>
    <dbReference type="NCBI Taxonomy" id="313606"/>
    <lineage>
        <taxon>Bacteria</taxon>
        <taxon>Pseudomonadati</taxon>
        <taxon>Bacteroidota</taxon>
        <taxon>Cytophagia</taxon>
        <taxon>Cytophagales</taxon>
        <taxon>Microscillaceae</taxon>
        <taxon>Microscilla</taxon>
    </lineage>
</organism>
<gene>
    <name evidence="1" type="ORF">M23134_02335</name>
</gene>
<sequence>MNRIYSSLLNAVKQGVACDLSLETCPCGHFKLTPTNAMGYCNIKD</sequence>
<proteinExistence type="predicted"/>
<evidence type="ECO:0000313" key="1">
    <source>
        <dbReference type="EMBL" id="EAY29144.1"/>
    </source>
</evidence>
<dbReference type="EMBL" id="AAWS01000012">
    <property type="protein sequence ID" value="EAY29144.1"/>
    <property type="molecule type" value="Genomic_DNA"/>
</dbReference>
<dbReference type="RefSeq" id="WP_002696740.1">
    <property type="nucleotide sequence ID" value="NZ_AAWS01000012.1"/>
</dbReference>
<comment type="caution">
    <text evidence="1">The sequence shown here is derived from an EMBL/GenBank/DDBJ whole genome shotgun (WGS) entry which is preliminary data.</text>
</comment>
<dbReference type="AlphaFoldDB" id="A1ZKB8"/>
<evidence type="ECO:0000313" key="2">
    <source>
        <dbReference type="Proteomes" id="UP000004095"/>
    </source>
</evidence>
<accession>A1ZKB8</accession>